<protein>
    <submittedName>
        <fullName evidence="6">Agmatinase</fullName>
    </submittedName>
</protein>
<dbReference type="GO" id="GO:0033389">
    <property type="term" value="P:putrescine biosynthetic process from arginine, via agmatine"/>
    <property type="evidence" value="ECO:0007669"/>
    <property type="project" value="TreeGrafter"/>
</dbReference>
<evidence type="ECO:0000256" key="4">
    <source>
        <dbReference type="PIRSR" id="PIRSR036979-1"/>
    </source>
</evidence>
<reference evidence="6 7" key="1">
    <citation type="submission" date="2016-08" db="EMBL/GenBank/DDBJ databases">
        <title>New Insights into Marine Group III Euryarchaeota, from dark to light.</title>
        <authorList>
            <person name="Haro-Moreno J.M."/>
            <person name="Rodriguez-Valera F."/>
            <person name="Lopez-Garcia P."/>
            <person name="Moreira D."/>
            <person name="Martin-Cuadrado A.B."/>
        </authorList>
    </citation>
    <scope>NUCLEOTIDE SEQUENCE [LARGE SCALE GENOMIC DNA]</scope>
    <source>
        <strain evidence="6">CG-Bathy1</strain>
    </source>
</reference>
<keyword evidence="4" id="KW-0464">Manganese</keyword>
<dbReference type="EMBL" id="MIYU01000018">
    <property type="protein sequence ID" value="OIR14822.1"/>
    <property type="molecule type" value="Genomic_DNA"/>
</dbReference>
<dbReference type="NCBIfam" id="TIGR01230">
    <property type="entry name" value="agmatinase"/>
    <property type="match status" value="1"/>
</dbReference>
<organism evidence="6 7">
    <name type="scientific">Marine Group III euryarchaeote CG-Bathy1</name>
    <dbReference type="NCBI Taxonomy" id="1889001"/>
    <lineage>
        <taxon>Archaea</taxon>
        <taxon>Methanobacteriati</taxon>
        <taxon>Thermoplasmatota</taxon>
        <taxon>Thermoplasmata</taxon>
        <taxon>Candidatus Thermoprofundales</taxon>
    </lineage>
</organism>
<gene>
    <name evidence="6" type="ORF">BEU04_02835</name>
</gene>
<evidence type="ECO:0000313" key="6">
    <source>
        <dbReference type="EMBL" id="OIR14822.1"/>
    </source>
</evidence>
<dbReference type="AlphaFoldDB" id="A0A1J5TS17"/>
<dbReference type="Gene3D" id="3.40.800.10">
    <property type="entry name" value="Ureohydrolase domain"/>
    <property type="match status" value="1"/>
</dbReference>
<dbReference type="PROSITE" id="PS01053">
    <property type="entry name" value="ARGINASE_1"/>
    <property type="match status" value="1"/>
</dbReference>
<evidence type="ECO:0000256" key="3">
    <source>
        <dbReference type="ARBA" id="ARBA00022801"/>
    </source>
</evidence>
<proteinExistence type="inferred from homology"/>
<feature type="binding site" evidence="4">
    <location>
        <position position="104"/>
    </location>
    <ligand>
        <name>Mn(2+)</name>
        <dbReference type="ChEBI" id="CHEBI:29035"/>
        <label>1</label>
    </ligand>
</feature>
<dbReference type="SUPFAM" id="SSF52768">
    <property type="entry name" value="Arginase/deacetylase"/>
    <property type="match status" value="1"/>
</dbReference>
<comment type="cofactor">
    <cofactor evidence="4">
        <name>Mn(2+)</name>
        <dbReference type="ChEBI" id="CHEBI:29035"/>
    </cofactor>
    <text evidence="4">Binds 2 manganese ions per subunit.</text>
</comment>
<feature type="binding site" evidence="4">
    <location>
        <position position="127"/>
    </location>
    <ligand>
        <name>Mn(2+)</name>
        <dbReference type="ChEBI" id="CHEBI:29035"/>
        <label>1</label>
    </ligand>
</feature>
<dbReference type="Pfam" id="PF00491">
    <property type="entry name" value="Arginase"/>
    <property type="match status" value="1"/>
</dbReference>
<keyword evidence="2 4" id="KW-0479">Metal-binding</keyword>
<feature type="binding site" evidence="4">
    <location>
        <position position="212"/>
    </location>
    <ligand>
        <name>Mn(2+)</name>
        <dbReference type="ChEBI" id="CHEBI:29035"/>
        <label>1</label>
    </ligand>
</feature>
<evidence type="ECO:0000256" key="1">
    <source>
        <dbReference type="ARBA" id="ARBA00009227"/>
    </source>
</evidence>
<dbReference type="InterPro" id="IPR020855">
    <property type="entry name" value="Ureohydrolase_Mn_BS"/>
</dbReference>
<sequence length="283" mass="31486">MSKFFADAEESFEESNFIIYGYPYDGTACFRKGTAEAPDAIREQSFNFETNLMELGIDLVDVPANDWGNIELGSNQEENNARIKSLVSEIISKNKFPIGLGGEHSLTPPVIEAMVEKYPNLNVLIMDAHLDFRDGYEGNHWSHASTTRRIFDLLGPNNIWLLGVRSASSTEVSEARASKLNYTESGWVDLREHLADMLDLFQGPLYLSLDMDVIDPAFAPGIGTPEPFGMTPYEVVQTINFVSDNLVGFDCVEVCPPFDNGNTSALAARLTRHLMGIVHRIKN</sequence>
<comment type="caution">
    <text evidence="6">The sequence shown here is derived from an EMBL/GenBank/DDBJ whole genome shotgun (WGS) entry which is preliminary data.</text>
</comment>
<keyword evidence="3 5" id="KW-0378">Hydrolase</keyword>
<feature type="binding site" evidence="4">
    <location>
        <position position="210"/>
    </location>
    <ligand>
        <name>Mn(2+)</name>
        <dbReference type="ChEBI" id="CHEBI:29035"/>
        <label>1</label>
    </ligand>
</feature>
<dbReference type="PANTHER" id="PTHR11358">
    <property type="entry name" value="ARGINASE/AGMATINASE"/>
    <property type="match status" value="1"/>
</dbReference>
<dbReference type="InterPro" id="IPR005925">
    <property type="entry name" value="Agmatinase-rel"/>
</dbReference>
<feature type="binding site" evidence="4">
    <location>
        <position position="129"/>
    </location>
    <ligand>
        <name>Mn(2+)</name>
        <dbReference type="ChEBI" id="CHEBI:29035"/>
        <label>1</label>
    </ligand>
</feature>
<evidence type="ECO:0000256" key="5">
    <source>
        <dbReference type="RuleBase" id="RU003684"/>
    </source>
</evidence>
<dbReference type="InterPro" id="IPR023696">
    <property type="entry name" value="Ureohydrolase_dom_sf"/>
</dbReference>
<evidence type="ECO:0000256" key="2">
    <source>
        <dbReference type="ARBA" id="ARBA00022723"/>
    </source>
</evidence>
<accession>A0A1J5TS17</accession>
<comment type="similarity">
    <text evidence="1">Belongs to the arginase family. Agmatinase subfamily.</text>
</comment>
<dbReference type="Proteomes" id="UP000183815">
    <property type="component" value="Unassembled WGS sequence"/>
</dbReference>
<dbReference type="PIRSF" id="PIRSF036979">
    <property type="entry name" value="Arginase"/>
    <property type="match status" value="1"/>
</dbReference>
<evidence type="ECO:0000313" key="7">
    <source>
        <dbReference type="Proteomes" id="UP000183815"/>
    </source>
</evidence>
<feature type="binding site" evidence="4">
    <location>
        <position position="131"/>
    </location>
    <ligand>
        <name>Mn(2+)</name>
        <dbReference type="ChEBI" id="CHEBI:29035"/>
        <label>1</label>
    </ligand>
</feature>
<dbReference type="GO" id="GO:0046872">
    <property type="term" value="F:metal ion binding"/>
    <property type="evidence" value="ECO:0007669"/>
    <property type="project" value="UniProtKB-KW"/>
</dbReference>
<dbReference type="InterPro" id="IPR006035">
    <property type="entry name" value="Ureohydrolase"/>
</dbReference>
<dbReference type="CDD" id="cd11593">
    <property type="entry name" value="Agmatinase-like_2"/>
    <property type="match status" value="1"/>
</dbReference>
<dbReference type="PROSITE" id="PS51409">
    <property type="entry name" value="ARGINASE_2"/>
    <property type="match status" value="1"/>
</dbReference>
<dbReference type="GO" id="GO:0008783">
    <property type="term" value="F:agmatinase activity"/>
    <property type="evidence" value="ECO:0007669"/>
    <property type="project" value="TreeGrafter"/>
</dbReference>
<dbReference type="PANTHER" id="PTHR11358:SF26">
    <property type="entry name" value="GUANIDINO ACID HYDROLASE, MITOCHONDRIAL"/>
    <property type="match status" value="1"/>
</dbReference>
<name>A0A1J5TS17_9ARCH</name>